<reference evidence="4" key="1">
    <citation type="submission" date="2016-06" db="EMBL/GenBank/DDBJ databases">
        <authorList>
            <person name="Varghese N."/>
            <person name="Submissions Spin"/>
        </authorList>
    </citation>
    <scope>NUCLEOTIDE SEQUENCE [LARGE SCALE GENOMIC DNA]</scope>
    <source>
        <strain evidence="4">DSM 44100</strain>
    </source>
</reference>
<dbReference type="SUPFAM" id="SSF49899">
    <property type="entry name" value="Concanavalin A-like lectins/glucanases"/>
    <property type="match status" value="1"/>
</dbReference>
<dbReference type="RefSeq" id="WP_176739273.1">
    <property type="nucleotide sequence ID" value="NZ_FMCU01000041.1"/>
</dbReference>
<dbReference type="PANTHER" id="PTHR34002">
    <property type="entry name" value="BLR1656 PROTEIN"/>
    <property type="match status" value="1"/>
</dbReference>
<dbReference type="EMBL" id="FMCU01000041">
    <property type="protein sequence ID" value="SCF49952.1"/>
    <property type="molecule type" value="Genomic_DNA"/>
</dbReference>
<dbReference type="GO" id="GO:0008810">
    <property type="term" value="F:cellulase activity"/>
    <property type="evidence" value="ECO:0007669"/>
    <property type="project" value="InterPro"/>
</dbReference>
<evidence type="ECO:0000256" key="1">
    <source>
        <dbReference type="ARBA" id="ARBA00005519"/>
    </source>
</evidence>
<dbReference type="STRING" id="121616.GA0070216_14113"/>
<proteinExistence type="inferred from homology"/>
<dbReference type="GO" id="GO:0000272">
    <property type="term" value="P:polysaccharide catabolic process"/>
    <property type="evidence" value="ECO:0007669"/>
    <property type="project" value="UniProtKB-KW"/>
</dbReference>
<evidence type="ECO:0000313" key="4">
    <source>
        <dbReference type="Proteomes" id="UP000198797"/>
    </source>
</evidence>
<keyword evidence="4" id="KW-1185">Reference proteome</keyword>
<sequence>MSANRNVNTSWQLTVTQNGTVNQIVAYDVWFHPMANPGSTDQPTNELMIWPYRSKASPAGSRQGTVTIAGTSGEVWRGTVGTWSVYSYVRTTNTTNANLNIRDFTNDVVRRGWMDNSKYLTSVQAGPEIFTGNGQVVTSSYSVNIN</sequence>
<evidence type="ECO:0000256" key="2">
    <source>
        <dbReference type="RuleBase" id="RU361163"/>
    </source>
</evidence>
<protein>
    <submittedName>
        <fullName evidence="3">Glycosyl hydrolase family 12</fullName>
    </submittedName>
</protein>
<dbReference type="Gene3D" id="2.60.120.180">
    <property type="match status" value="1"/>
</dbReference>
<organism evidence="3 4">
    <name type="scientific">Micromonospora matsumotoense</name>
    <dbReference type="NCBI Taxonomy" id="121616"/>
    <lineage>
        <taxon>Bacteria</taxon>
        <taxon>Bacillati</taxon>
        <taxon>Actinomycetota</taxon>
        <taxon>Actinomycetes</taxon>
        <taxon>Micromonosporales</taxon>
        <taxon>Micromonosporaceae</taxon>
        <taxon>Micromonospora</taxon>
    </lineage>
</organism>
<keyword evidence="2" id="KW-0119">Carbohydrate metabolism</keyword>
<keyword evidence="2" id="KW-0624">Polysaccharide degradation</keyword>
<dbReference type="AlphaFoldDB" id="A0A1C5AXK6"/>
<comment type="similarity">
    <text evidence="1 2">Belongs to the glycosyl hydrolase 12 (cellulase H) family.</text>
</comment>
<evidence type="ECO:0000313" key="3">
    <source>
        <dbReference type="EMBL" id="SCF49952.1"/>
    </source>
</evidence>
<dbReference type="Proteomes" id="UP000198797">
    <property type="component" value="Unassembled WGS sequence"/>
</dbReference>
<keyword evidence="2 3" id="KW-0378">Hydrolase</keyword>
<dbReference type="InterPro" id="IPR002594">
    <property type="entry name" value="GH12"/>
</dbReference>
<accession>A0A1C5AXK6</accession>
<dbReference type="InterPro" id="IPR013319">
    <property type="entry name" value="GH11/12"/>
</dbReference>
<keyword evidence="2" id="KW-0326">Glycosidase</keyword>
<dbReference type="PANTHER" id="PTHR34002:SF9">
    <property type="entry name" value="XYLOGLUCAN-SPECIFIC ENDO-BETA-1,4-GLUCANASE A"/>
    <property type="match status" value="1"/>
</dbReference>
<dbReference type="InterPro" id="IPR013320">
    <property type="entry name" value="ConA-like_dom_sf"/>
</dbReference>
<gene>
    <name evidence="3" type="ORF">GA0070216_14113</name>
</gene>
<dbReference type="Pfam" id="PF01670">
    <property type="entry name" value="Glyco_hydro_12"/>
    <property type="match status" value="1"/>
</dbReference>
<name>A0A1C5AXK6_9ACTN</name>